<proteinExistence type="predicted"/>
<dbReference type="EMBL" id="SRLO01000135">
    <property type="protein sequence ID" value="TNN72583.1"/>
    <property type="molecule type" value="Genomic_DNA"/>
</dbReference>
<keyword evidence="1" id="KW-1133">Transmembrane helix</keyword>
<organism evidence="2 3">
    <name type="scientific">Liparis tanakae</name>
    <name type="common">Tanaka's snailfish</name>
    <dbReference type="NCBI Taxonomy" id="230148"/>
    <lineage>
        <taxon>Eukaryota</taxon>
        <taxon>Metazoa</taxon>
        <taxon>Chordata</taxon>
        <taxon>Craniata</taxon>
        <taxon>Vertebrata</taxon>
        <taxon>Euteleostomi</taxon>
        <taxon>Actinopterygii</taxon>
        <taxon>Neopterygii</taxon>
        <taxon>Teleostei</taxon>
        <taxon>Neoteleostei</taxon>
        <taxon>Acanthomorphata</taxon>
        <taxon>Eupercaria</taxon>
        <taxon>Perciformes</taxon>
        <taxon>Cottioidei</taxon>
        <taxon>Cottales</taxon>
        <taxon>Liparidae</taxon>
        <taxon>Liparis</taxon>
    </lineage>
</organism>
<evidence type="ECO:0000313" key="2">
    <source>
        <dbReference type="EMBL" id="TNN72583.1"/>
    </source>
</evidence>
<reference evidence="2 3" key="1">
    <citation type="submission" date="2019-03" db="EMBL/GenBank/DDBJ databases">
        <title>First draft genome of Liparis tanakae, snailfish: a comprehensive survey of snailfish specific genes.</title>
        <authorList>
            <person name="Kim W."/>
            <person name="Song I."/>
            <person name="Jeong J.-H."/>
            <person name="Kim D."/>
            <person name="Kim S."/>
            <person name="Ryu S."/>
            <person name="Song J.Y."/>
            <person name="Lee S.K."/>
        </authorList>
    </citation>
    <scope>NUCLEOTIDE SEQUENCE [LARGE SCALE GENOMIC DNA]</scope>
    <source>
        <tissue evidence="2">Muscle</tissue>
    </source>
</reference>
<evidence type="ECO:0000256" key="1">
    <source>
        <dbReference type="SAM" id="Phobius"/>
    </source>
</evidence>
<protein>
    <submittedName>
        <fullName evidence="2">Uncharacterized protein</fullName>
    </submittedName>
</protein>
<keyword evidence="1" id="KW-0812">Transmembrane</keyword>
<name>A0A4Z2I5S5_9TELE</name>
<feature type="transmembrane region" description="Helical" evidence="1">
    <location>
        <begin position="131"/>
        <end position="147"/>
    </location>
</feature>
<dbReference type="Proteomes" id="UP000314294">
    <property type="component" value="Unassembled WGS sequence"/>
</dbReference>
<evidence type="ECO:0000313" key="3">
    <source>
        <dbReference type="Proteomes" id="UP000314294"/>
    </source>
</evidence>
<accession>A0A4Z2I5S5</accession>
<dbReference type="AlphaFoldDB" id="A0A4Z2I5S5"/>
<keyword evidence="1" id="KW-0472">Membrane</keyword>
<keyword evidence="3" id="KW-1185">Reference proteome</keyword>
<sequence>MSYTCFTPYILCQSFPCLLPVCFSRHPVLFLVLPARLPACPEPGFLPAPFGPCFCEPFLLIKECFFVIAFCVPACLSAPEPHPITKTCQILCQKEVEHTLIMCEAYLCDAVFKSLLFYYCIKRVKKKPSNVLCLCCVTLCCVTLFIVS</sequence>
<gene>
    <name evidence="2" type="ORF">EYF80_017190</name>
</gene>
<comment type="caution">
    <text evidence="2">The sequence shown here is derived from an EMBL/GenBank/DDBJ whole genome shotgun (WGS) entry which is preliminary data.</text>
</comment>